<organism evidence="2 3">
    <name type="scientific">Roseiarcus fermentans</name>
    <dbReference type="NCBI Taxonomy" id="1473586"/>
    <lineage>
        <taxon>Bacteria</taxon>
        <taxon>Pseudomonadati</taxon>
        <taxon>Pseudomonadota</taxon>
        <taxon>Alphaproteobacteria</taxon>
        <taxon>Hyphomicrobiales</taxon>
        <taxon>Roseiarcaceae</taxon>
        <taxon>Roseiarcus</taxon>
    </lineage>
</organism>
<dbReference type="AlphaFoldDB" id="A0A366FPB3"/>
<dbReference type="Proteomes" id="UP000253529">
    <property type="component" value="Unassembled WGS sequence"/>
</dbReference>
<gene>
    <name evidence="2" type="ORF">DFR50_105111</name>
</gene>
<comment type="caution">
    <text evidence="2">The sequence shown here is derived from an EMBL/GenBank/DDBJ whole genome shotgun (WGS) entry which is preliminary data.</text>
</comment>
<evidence type="ECO:0000313" key="3">
    <source>
        <dbReference type="Proteomes" id="UP000253529"/>
    </source>
</evidence>
<proteinExistence type="predicted"/>
<protein>
    <submittedName>
        <fullName evidence="2">Phasin</fullName>
    </submittedName>
</protein>
<sequence length="137" mass="14511">MGRGHSPNILEGMTAMSTSPFEIPNDLRDFAERSVEQTRKAFEGFFAVAQRSAGAMGDAAGAAGQGGVKTFAAHVLSYTEQNVNAAFDLANKLVKAKDPQEALALQSDYLKTQIAALQTQAKEITAALQKSITPSAH</sequence>
<dbReference type="Pfam" id="PF09361">
    <property type="entry name" value="Phasin_2"/>
    <property type="match status" value="1"/>
</dbReference>
<name>A0A366FPB3_9HYPH</name>
<evidence type="ECO:0000259" key="1">
    <source>
        <dbReference type="Pfam" id="PF09361"/>
    </source>
</evidence>
<reference evidence="2 3" key="1">
    <citation type="submission" date="2018-06" db="EMBL/GenBank/DDBJ databases">
        <title>Genomic Encyclopedia of Type Strains, Phase IV (KMG-IV): sequencing the most valuable type-strain genomes for metagenomic binning, comparative biology and taxonomic classification.</title>
        <authorList>
            <person name="Goeker M."/>
        </authorList>
    </citation>
    <scope>NUCLEOTIDE SEQUENCE [LARGE SCALE GENOMIC DNA]</scope>
    <source>
        <strain evidence="2 3">DSM 24875</strain>
    </source>
</reference>
<accession>A0A366FPB3</accession>
<evidence type="ECO:0000313" key="2">
    <source>
        <dbReference type="EMBL" id="RBP16468.1"/>
    </source>
</evidence>
<keyword evidence="3" id="KW-1185">Reference proteome</keyword>
<feature type="domain" description="Phasin" evidence="1">
    <location>
        <begin position="46"/>
        <end position="131"/>
    </location>
</feature>
<dbReference type="EMBL" id="QNRK01000005">
    <property type="protein sequence ID" value="RBP16468.1"/>
    <property type="molecule type" value="Genomic_DNA"/>
</dbReference>
<dbReference type="InterPro" id="IPR018968">
    <property type="entry name" value="Phasin"/>
</dbReference>